<sequence length="360" mass="39856">MKRSSTEWRRGVSPGIILAVLLVLLMVALSGCGEKQAATETAKPEATQGEKAQPASAKLADIECAQCHEMLPEVVTWMTSSHSKIACTKCHTNYDQKKAQMQAAHDAGNIPRPIRATEKIPGDTCKQCHSSNRAFSLPGDLIVPHELHDKARVGCTDCHFQVVHAAIAERNVIARPGFTNYADWTPQSVERVATIPARQPTMWVCLDCHKTAKPNTPCKACHSDPQNWSAPYHDRPDFLSIHGKEGRKNVDLCARCHANREGMKFAESGTGDKIIDFERATPLCYDCHMKRPAFHGSNFMSQHANAAKTKGLLNCFACHSIEPPKPGQNVTGTYCNNCHWFPVKKTEVPAQQQQQQKQQQ</sequence>
<organism evidence="1 2">
    <name type="scientific">Thermodesulfitimonas autotrophica</name>
    <dbReference type="NCBI Taxonomy" id="1894989"/>
    <lineage>
        <taxon>Bacteria</taxon>
        <taxon>Bacillati</taxon>
        <taxon>Bacillota</taxon>
        <taxon>Clostridia</taxon>
        <taxon>Thermoanaerobacterales</taxon>
        <taxon>Thermoanaerobacteraceae</taxon>
        <taxon>Thermodesulfitimonas</taxon>
    </lineage>
</organism>
<reference evidence="1 2" key="1">
    <citation type="submission" date="2018-11" db="EMBL/GenBank/DDBJ databases">
        <title>Genomic Encyclopedia of Type Strains, Phase IV (KMG-IV): sequencing the most valuable type-strain genomes for metagenomic binning, comparative biology and taxonomic classification.</title>
        <authorList>
            <person name="Goeker M."/>
        </authorList>
    </citation>
    <scope>NUCLEOTIDE SEQUENCE [LARGE SCALE GENOMIC DNA]</scope>
    <source>
        <strain evidence="1 2">DSM 102936</strain>
    </source>
</reference>
<accession>A0A3N5AD52</accession>
<keyword evidence="2" id="KW-1185">Reference proteome</keyword>
<name>A0A3N5AD52_9THEO</name>
<evidence type="ECO:0000313" key="1">
    <source>
        <dbReference type="EMBL" id="RPF42473.1"/>
    </source>
</evidence>
<dbReference type="Gene3D" id="3.90.10.10">
    <property type="entry name" value="Cytochrome C3"/>
    <property type="match status" value="1"/>
</dbReference>
<dbReference type="InterPro" id="IPR036280">
    <property type="entry name" value="Multihaem_cyt_sf"/>
</dbReference>
<protein>
    <submittedName>
        <fullName evidence="1">Uncharacterized protein</fullName>
    </submittedName>
</protein>
<evidence type="ECO:0000313" key="2">
    <source>
        <dbReference type="Proteomes" id="UP000282654"/>
    </source>
</evidence>
<dbReference type="EMBL" id="RKRE01000003">
    <property type="protein sequence ID" value="RPF42473.1"/>
    <property type="molecule type" value="Genomic_DNA"/>
</dbReference>
<dbReference type="SUPFAM" id="SSF48695">
    <property type="entry name" value="Multiheme cytochromes"/>
    <property type="match status" value="1"/>
</dbReference>
<comment type="caution">
    <text evidence="1">The sequence shown here is derived from an EMBL/GenBank/DDBJ whole genome shotgun (WGS) entry which is preliminary data.</text>
</comment>
<dbReference type="RefSeq" id="WP_123930618.1">
    <property type="nucleotide sequence ID" value="NZ_RKRE01000003.1"/>
</dbReference>
<dbReference type="Gene3D" id="1.10.1130.10">
    <property type="entry name" value="Flavocytochrome C3, Chain A"/>
    <property type="match status" value="2"/>
</dbReference>
<dbReference type="Proteomes" id="UP000282654">
    <property type="component" value="Unassembled WGS sequence"/>
</dbReference>
<proteinExistence type="predicted"/>
<dbReference type="PROSITE" id="PS51257">
    <property type="entry name" value="PROKAR_LIPOPROTEIN"/>
    <property type="match status" value="1"/>
</dbReference>
<gene>
    <name evidence="1" type="ORF">EDD75_1574</name>
</gene>
<dbReference type="AlphaFoldDB" id="A0A3N5AD52"/>
<dbReference type="OrthoDB" id="7062189at2"/>